<dbReference type="Pfam" id="PF00436">
    <property type="entry name" value="SSB"/>
    <property type="match status" value="1"/>
</dbReference>
<dbReference type="PROSITE" id="PS50935">
    <property type="entry name" value="SSB"/>
    <property type="match status" value="1"/>
</dbReference>
<organism evidence="5 6">
    <name type="scientific">Neisseria dumasiana</name>
    <dbReference type="NCBI Taxonomy" id="1931275"/>
    <lineage>
        <taxon>Bacteria</taxon>
        <taxon>Pseudomonadati</taxon>
        <taxon>Pseudomonadota</taxon>
        <taxon>Betaproteobacteria</taxon>
        <taxon>Neisseriales</taxon>
        <taxon>Neisseriaceae</taxon>
        <taxon>Neisseria</taxon>
    </lineage>
</organism>
<dbReference type="PIRSF" id="PIRSF002070">
    <property type="entry name" value="SSB"/>
    <property type="match status" value="1"/>
</dbReference>
<dbReference type="EMBL" id="MTAB01000014">
    <property type="protein sequence ID" value="OSI20826.1"/>
    <property type="molecule type" value="Genomic_DNA"/>
</dbReference>
<protein>
    <recommendedName>
        <fullName evidence="2 3">Single-stranded DNA-binding protein</fullName>
        <shortName evidence="2">SSB</shortName>
    </recommendedName>
</protein>
<keyword evidence="2" id="KW-0233">DNA recombination</keyword>
<comment type="caution">
    <text evidence="5">The sequence shown here is derived from an EMBL/GenBank/DDBJ whole genome shotgun (WGS) entry which is preliminary data.</text>
</comment>
<dbReference type="GO" id="GO:0006310">
    <property type="term" value="P:DNA recombination"/>
    <property type="evidence" value="ECO:0007669"/>
    <property type="project" value="UniProtKB-UniRule"/>
</dbReference>
<evidence type="ECO:0000256" key="1">
    <source>
        <dbReference type="ARBA" id="ARBA00023125"/>
    </source>
</evidence>
<name>A0A1X3DI48_9NEIS</name>
<keyword evidence="2" id="KW-0235">DNA replication</keyword>
<dbReference type="CDD" id="cd04496">
    <property type="entry name" value="SSB_OBF"/>
    <property type="match status" value="1"/>
</dbReference>
<proteinExistence type="inferred from homology"/>
<dbReference type="InterPro" id="IPR012340">
    <property type="entry name" value="NA-bd_OB-fold"/>
</dbReference>
<keyword evidence="2" id="KW-0227">DNA damage</keyword>
<dbReference type="RefSeq" id="WP_085359498.1">
    <property type="nucleotide sequence ID" value="NZ_MTAB01000014.1"/>
</dbReference>
<dbReference type="AlphaFoldDB" id="A0A1X3DI48"/>
<feature type="region of interest" description="Disordered" evidence="4">
    <location>
        <begin position="110"/>
        <end position="175"/>
    </location>
</feature>
<feature type="compositionally biased region" description="Polar residues" evidence="4">
    <location>
        <begin position="110"/>
        <end position="120"/>
    </location>
</feature>
<keyword evidence="2" id="KW-0234">DNA repair</keyword>
<dbReference type="GO" id="GO:0003697">
    <property type="term" value="F:single-stranded DNA binding"/>
    <property type="evidence" value="ECO:0007669"/>
    <property type="project" value="UniProtKB-UniRule"/>
</dbReference>
<feature type="short sequence motif" description="Important for interaction with partner proteins" evidence="2">
    <location>
        <begin position="170"/>
        <end position="175"/>
    </location>
</feature>
<evidence type="ECO:0000256" key="2">
    <source>
        <dbReference type="HAMAP-Rule" id="MF_00984"/>
    </source>
</evidence>
<comment type="caution">
    <text evidence="2">Lacks conserved residue(s) required for the propagation of feature annotation.</text>
</comment>
<gene>
    <name evidence="5" type="ORF">BV912_07260</name>
</gene>
<dbReference type="HAMAP" id="MF_00984">
    <property type="entry name" value="SSB"/>
    <property type="match status" value="1"/>
</dbReference>
<dbReference type="SUPFAM" id="SSF50249">
    <property type="entry name" value="Nucleic acid-binding proteins"/>
    <property type="match status" value="1"/>
</dbReference>
<evidence type="ECO:0000313" key="6">
    <source>
        <dbReference type="Proteomes" id="UP000193303"/>
    </source>
</evidence>
<evidence type="ECO:0000256" key="3">
    <source>
        <dbReference type="PIRNR" id="PIRNR002070"/>
    </source>
</evidence>
<dbReference type="OrthoDB" id="9809878at2"/>
<comment type="subunit">
    <text evidence="2">Homotetramer.</text>
</comment>
<feature type="compositionally biased region" description="Low complexity" evidence="4">
    <location>
        <begin position="154"/>
        <end position="166"/>
    </location>
</feature>
<dbReference type="GO" id="GO:0009295">
    <property type="term" value="C:nucleoid"/>
    <property type="evidence" value="ECO:0007669"/>
    <property type="project" value="TreeGrafter"/>
</dbReference>
<accession>A0A1X3DI48</accession>
<dbReference type="PANTHER" id="PTHR10302">
    <property type="entry name" value="SINGLE-STRANDED DNA-BINDING PROTEIN"/>
    <property type="match status" value="1"/>
</dbReference>
<dbReference type="GO" id="GO:0006260">
    <property type="term" value="P:DNA replication"/>
    <property type="evidence" value="ECO:0007669"/>
    <property type="project" value="UniProtKB-UniRule"/>
</dbReference>
<dbReference type="GO" id="GO:0006281">
    <property type="term" value="P:DNA repair"/>
    <property type="evidence" value="ECO:0007669"/>
    <property type="project" value="UniProtKB-UniRule"/>
</dbReference>
<sequence>MSSLNKVILIGNLGRDPEVRYMPNGEAVCNFSIATSETWNDRNSGQRQERTEWHNITLYRRLAEVAGQYLRKGSSVYIEGRIQSRKYIGKDGIERTAYDIIGNEMKMLGSRSSGSAEYDNSQGGYQQSAPQQQHYQSAPPAYQPEAPAAPPAAPRRQVPATPAAPVDDIDDDIPF</sequence>
<evidence type="ECO:0000256" key="4">
    <source>
        <dbReference type="SAM" id="MobiDB-lite"/>
    </source>
</evidence>
<comment type="function">
    <text evidence="2">Plays an important role in DNA replication, recombination and repair. Binds to ssDNA and to an array of partner proteins to recruit them to their sites of action during DNA metabolism.</text>
</comment>
<keyword evidence="1 2" id="KW-0238">DNA-binding</keyword>
<dbReference type="Proteomes" id="UP000193303">
    <property type="component" value="Unassembled WGS sequence"/>
</dbReference>
<dbReference type="InterPro" id="IPR011344">
    <property type="entry name" value="ssDNA-bd"/>
</dbReference>
<dbReference type="PANTHER" id="PTHR10302:SF27">
    <property type="entry name" value="SINGLE-STRANDED DNA-BINDING PROTEIN"/>
    <property type="match status" value="1"/>
</dbReference>
<feature type="compositionally biased region" description="Low complexity" evidence="4">
    <location>
        <begin position="121"/>
        <end position="146"/>
    </location>
</feature>
<evidence type="ECO:0000313" key="5">
    <source>
        <dbReference type="EMBL" id="OSI20826.1"/>
    </source>
</evidence>
<dbReference type="Gene3D" id="2.40.50.140">
    <property type="entry name" value="Nucleic acid-binding proteins"/>
    <property type="match status" value="1"/>
</dbReference>
<reference evidence="6" key="1">
    <citation type="submission" date="2017-01" db="EMBL/GenBank/DDBJ databases">
        <authorList>
            <person name="Mah S.A."/>
            <person name="Swanson W.J."/>
            <person name="Moy G.W."/>
            <person name="Vacquier V.D."/>
        </authorList>
    </citation>
    <scope>NUCLEOTIDE SEQUENCE [LARGE SCALE GENOMIC DNA]</scope>
    <source>
        <strain evidence="6">124861</strain>
    </source>
</reference>
<dbReference type="NCBIfam" id="TIGR00621">
    <property type="entry name" value="ssb"/>
    <property type="match status" value="1"/>
</dbReference>
<dbReference type="InterPro" id="IPR000424">
    <property type="entry name" value="Primosome_PriB/ssb"/>
</dbReference>
<dbReference type="STRING" id="1931275.BV914_09555"/>